<gene>
    <name evidence="1" type="ORF">SAMN05216199_4047</name>
</gene>
<proteinExistence type="predicted"/>
<organism evidence="1 2">
    <name type="scientific">Pedococcus cremeus</name>
    <dbReference type="NCBI Taxonomy" id="587636"/>
    <lineage>
        <taxon>Bacteria</taxon>
        <taxon>Bacillati</taxon>
        <taxon>Actinomycetota</taxon>
        <taxon>Actinomycetes</taxon>
        <taxon>Micrococcales</taxon>
        <taxon>Intrasporangiaceae</taxon>
        <taxon>Pedococcus</taxon>
    </lineage>
</organism>
<evidence type="ECO:0000313" key="1">
    <source>
        <dbReference type="EMBL" id="SES47286.1"/>
    </source>
</evidence>
<evidence type="ECO:0000313" key="2">
    <source>
        <dbReference type="Proteomes" id="UP000199019"/>
    </source>
</evidence>
<dbReference type="EMBL" id="FOHB01000009">
    <property type="protein sequence ID" value="SES47286.1"/>
    <property type="molecule type" value="Genomic_DNA"/>
</dbReference>
<name>A0A1H9XM80_9MICO</name>
<sequence length="52" mass="5226">MPPGRTSDARTLDQAHADALADLVQGNATVTTTLTFAIPAVAPAPAAHRASS</sequence>
<accession>A0A1H9XM80</accession>
<protein>
    <submittedName>
        <fullName evidence="1">Uncharacterized protein</fullName>
    </submittedName>
</protein>
<dbReference type="Proteomes" id="UP000199019">
    <property type="component" value="Unassembled WGS sequence"/>
</dbReference>
<dbReference type="AlphaFoldDB" id="A0A1H9XM80"/>
<dbReference type="RefSeq" id="WP_177180450.1">
    <property type="nucleotide sequence ID" value="NZ_FOHB01000009.1"/>
</dbReference>
<keyword evidence="2" id="KW-1185">Reference proteome</keyword>
<reference evidence="2" key="1">
    <citation type="submission" date="2016-10" db="EMBL/GenBank/DDBJ databases">
        <authorList>
            <person name="Varghese N."/>
            <person name="Submissions S."/>
        </authorList>
    </citation>
    <scope>NUCLEOTIDE SEQUENCE [LARGE SCALE GENOMIC DNA]</scope>
    <source>
        <strain evidence="2">CGMCC 1.6963</strain>
    </source>
</reference>